<dbReference type="AlphaFoldDB" id="A0A2V1N3C9"/>
<dbReference type="Proteomes" id="UP000245080">
    <property type="component" value="Unassembled WGS sequence"/>
</dbReference>
<proteinExistence type="predicted"/>
<accession>A0A2V1N3C9</accession>
<reference evidence="2 3" key="1">
    <citation type="journal article" date="2018" name="Int. J. Syst. Evol. Microbiol.">
        <title>Lactobacillus bambusae sp. nov., isolated from a traditional fermented Ma-bamboo shoots of Taiwan.</title>
        <authorList>
            <person name="Wang L.-T."/>
        </authorList>
    </citation>
    <scope>NUCLEOTIDE SEQUENCE [LARGE SCALE GENOMIC DNA]</scope>
    <source>
        <strain evidence="2 3">BS-W1</strain>
    </source>
</reference>
<keyword evidence="1" id="KW-0472">Membrane</keyword>
<dbReference type="RefSeq" id="WP_109249701.1">
    <property type="nucleotide sequence ID" value="NZ_QCXQ01000001.1"/>
</dbReference>
<sequence length="349" mass="39722">MIGRIIIINKKNHHYIIYLIAGLVIWAIIEYIIWIYSERYGSNIANVIAGVSFASTIIIGLLAYILSDTSNKLARLSNVVSSSSIILAKQALPLEILPNSIKITLRTGDNYGVNINQKEDSVHSNVFHSTGIITFRLKLNSGHVKATYLAIPKNNSSASTNFLYQKLKVNVESTTTASSSEQEKIITVDNKIFEFTFTNAIKFFKMRGDPTICKPVFNLSNEEINAFTTQKGHPHFGYFYVVIQEDNNQLKFVLVKLGQSVLTTDQFTLKDISKDHQDPNFPELMWEISTDDELFEKYNFADNGSDTLWKQYFTEQELTLYSDLDILTDKTIKKQFATIRTDFHDYFGS</sequence>
<protein>
    <submittedName>
        <fullName evidence="2">Uncharacterized protein</fullName>
    </submittedName>
</protein>
<gene>
    <name evidence="2" type="ORF">DCM90_02100</name>
</gene>
<feature type="transmembrane region" description="Helical" evidence="1">
    <location>
        <begin position="43"/>
        <end position="66"/>
    </location>
</feature>
<evidence type="ECO:0000256" key="1">
    <source>
        <dbReference type="SAM" id="Phobius"/>
    </source>
</evidence>
<keyword evidence="1" id="KW-1133">Transmembrane helix</keyword>
<evidence type="ECO:0000313" key="3">
    <source>
        <dbReference type="Proteomes" id="UP000245080"/>
    </source>
</evidence>
<keyword evidence="1" id="KW-0812">Transmembrane</keyword>
<organism evidence="2 3">
    <name type="scientific">Levilactobacillus bambusae</name>
    <dbReference type="NCBI Taxonomy" id="2024736"/>
    <lineage>
        <taxon>Bacteria</taxon>
        <taxon>Bacillati</taxon>
        <taxon>Bacillota</taxon>
        <taxon>Bacilli</taxon>
        <taxon>Lactobacillales</taxon>
        <taxon>Lactobacillaceae</taxon>
        <taxon>Levilactobacillus</taxon>
    </lineage>
</organism>
<comment type="caution">
    <text evidence="2">The sequence shown here is derived from an EMBL/GenBank/DDBJ whole genome shotgun (WGS) entry which is preliminary data.</text>
</comment>
<name>A0A2V1N3C9_9LACO</name>
<dbReference type="EMBL" id="QCXQ01000001">
    <property type="protein sequence ID" value="PWG00988.1"/>
    <property type="molecule type" value="Genomic_DNA"/>
</dbReference>
<evidence type="ECO:0000313" key="2">
    <source>
        <dbReference type="EMBL" id="PWG00988.1"/>
    </source>
</evidence>
<keyword evidence="3" id="KW-1185">Reference proteome</keyword>
<feature type="transmembrane region" description="Helical" evidence="1">
    <location>
        <begin position="15"/>
        <end position="37"/>
    </location>
</feature>